<comment type="caution">
    <text evidence="1">The sequence shown here is derived from an EMBL/GenBank/DDBJ whole genome shotgun (WGS) entry which is preliminary data.</text>
</comment>
<evidence type="ECO:0000313" key="2">
    <source>
        <dbReference type="Proteomes" id="UP000604475"/>
    </source>
</evidence>
<sequence length="255" mass="27057">MASIHGDVNERMELRVTADLVGEFRPELAAFLGSLDLGRLLEEVFMPLTTAARTRVAVAYEERAWPPAGVGARALRGVALAVVSDDGQSLLTPVVLSPQHVTNVGLAAALTKILLEDLAADGTEWVTIFVNQRSKVVAGELMGAGFEPRAARVVTGETEFTAFASVPTGVLESLGLADTRLGDVLALNLDRAHISRLTAFHLSLAAGLTNYWADRARWAEVFPGFIDWATLPPGGITGTPGPAIDPVDPVVIVDR</sequence>
<keyword evidence="2" id="KW-1185">Reference proteome</keyword>
<reference evidence="1" key="1">
    <citation type="submission" date="2020-12" db="EMBL/GenBank/DDBJ databases">
        <title>Genomic characterization of non-nitrogen-fixing Frankia strains.</title>
        <authorList>
            <person name="Carlos-Shanley C."/>
            <person name="Guerra T."/>
            <person name="Hahn D."/>
        </authorList>
    </citation>
    <scope>NUCLEOTIDE SEQUENCE</scope>
    <source>
        <strain evidence="1">CN6</strain>
    </source>
</reference>
<dbReference type="EMBL" id="JAEACQ010000151">
    <property type="protein sequence ID" value="MBL7626873.1"/>
    <property type="molecule type" value="Genomic_DNA"/>
</dbReference>
<organism evidence="1 2">
    <name type="scientific">Frankia nepalensis</name>
    <dbReference type="NCBI Taxonomy" id="1836974"/>
    <lineage>
        <taxon>Bacteria</taxon>
        <taxon>Bacillati</taxon>
        <taxon>Actinomycetota</taxon>
        <taxon>Actinomycetes</taxon>
        <taxon>Frankiales</taxon>
        <taxon>Frankiaceae</taxon>
        <taxon>Frankia</taxon>
    </lineage>
</organism>
<gene>
    <name evidence="1" type="ORF">I7412_06765</name>
</gene>
<dbReference type="Proteomes" id="UP000604475">
    <property type="component" value="Unassembled WGS sequence"/>
</dbReference>
<proteinExistence type="predicted"/>
<dbReference type="AlphaFoldDB" id="A0A937RI98"/>
<dbReference type="RefSeq" id="WP_203004782.1">
    <property type="nucleotide sequence ID" value="NZ_JADWYU010000106.1"/>
</dbReference>
<evidence type="ECO:0000313" key="1">
    <source>
        <dbReference type="EMBL" id="MBL7626873.1"/>
    </source>
</evidence>
<accession>A0A937RI98</accession>
<protein>
    <submittedName>
        <fullName evidence="1">Uncharacterized protein</fullName>
    </submittedName>
</protein>
<name>A0A937RI98_9ACTN</name>